<reference evidence="1" key="1">
    <citation type="submission" date="2020-11" db="EMBL/GenBank/DDBJ databases">
        <authorList>
            <consortium name="DOE Joint Genome Institute"/>
            <person name="Ahrendt S."/>
            <person name="Riley R."/>
            <person name="Andreopoulos W."/>
            <person name="Labutti K."/>
            <person name="Pangilinan J."/>
            <person name="Ruiz-Duenas F.J."/>
            <person name="Barrasa J.M."/>
            <person name="Sanchez-Garcia M."/>
            <person name="Camarero S."/>
            <person name="Miyauchi S."/>
            <person name="Serrano A."/>
            <person name="Linde D."/>
            <person name="Babiker R."/>
            <person name="Drula E."/>
            <person name="Ayuso-Fernandez I."/>
            <person name="Pacheco R."/>
            <person name="Padilla G."/>
            <person name="Ferreira P."/>
            <person name="Barriuso J."/>
            <person name="Kellner H."/>
            <person name="Castanera R."/>
            <person name="Alfaro M."/>
            <person name="Ramirez L."/>
            <person name="Pisabarro A.G."/>
            <person name="Kuo A."/>
            <person name="Tritt A."/>
            <person name="Lipzen A."/>
            <person name="He G."/>
            <person name="Yan M."/>
            <person name="Ng V."/>
            <person name="Cullen D."/>
            <person name="Martin F."/>
            <person name="Rosso M.-N."/>
            <person name="Henrissat B."/>
            <person name="Hibbett D."/>
            <person name="Martinez A.T."/>
            <person name="Grigoriev I.V."/>
        </authorList>
    </citation>
    <scope>NUCLEOTIDE SEQUENCE</scope>
    <source>
        <strain evidence="1">CIRM-BRFM 674</strain>
    </source>
</reference>
<organism evidence="1 2">
    <name type="scientific">Pholiota conissans</name>
    <dbReference type="NCBI Taxonomy" id="109636"/>
    <lineage>
        <taxon>Eukaryota</taxon>
        <taxon>Fungi</taxon>
        <taxon>Dikarya</taxon>
        <taxon>Basidiomycota</taxon>
        <taxon>Agaricomycotina</taxon>
        <taxon>Agaricomycetes</taxon>
        <taxon>Agaricomycetidae</taxon>
        <taxon>Agaricales</taxon>
        <taxon>Agaricineae</taxon>
        <taxon>Strophariaceae</taxon>
        <taxon>Pholiota</taxon>
    </lineage>
</organism>
<gene>
    <name evidence="1" type="ORF">BDN70DRAFT_886414</name>
</gene>
<evidence type="ECO:0000313" key="1">
    <source>
        <dbReference type="EMBL" id="KAF9472927.1"/>
    </source>
</evidence>
<comment type="caution">
    <text evidence="1">The sequence shown here is derived from an EMBL/GenBank/DDBJ whole genome shotgun (WGS) entry which is preliminary data.</text>
</comment>
<dbReference type="AlphaFoldDB" id="A0A9P6CNJ7"/>
<protein>
    <submittedName>
        <fullName evidence="1">Uncharacterized protein</fullName>
    </submittedName>
</protein>
<proteinExistence type="predicted"/>
<keyword evidence="2" id="KW-1185">Reference proteome</keyword>
<dbReference type="Proteomes" id="UP000807469">
    <property type="component" value="Unassembled WGS sequence"/>
</dbReference>
<name>A0A9P6CNJ7_9AGAR</name>
<sequence length="71" mass="7667">MAQEVSPESTSPRPTISPRSSIHVYGVKFWVLGFTKGTARHRTPDLSSSSSCASTLHFEWSAGSVGSTRVQ</sequence>
<evidence type="ECO:0000313" key="2">
    <source>
        <dbReference type="Proteomes" id="UP000807469"/>
    </source>
</evidence>
<dbReference type="EMBL" id="MU155485">
    <property type="protein sequence ID" value="KAF9472927.1"/>
    <property type="molecule type" value="Genomic_DNA"/>
</dbReference>
<accession>A0A9P6CNJ7</accession>